<dbReference type="GO" id="GO:0008270">
    <property type="term" value="F:zinc ion binding"/>
    <property type="evidence" value="ECO:0007669"/>
    <property type="project" value="UniProtKB-KW"/>
</dbReference>
<sequence>MRHAMARGRSGTTKKRSKKSNTKELPNGALQTTFQVDVNAVGDPQENSQSGGGGNSIPREDNPRSPHVTFEEPVEQLNRDSVGGVAAPTEPPFAPPNNVTPQRTSGVLPQTPSRAPPTSPGAETFPSPSSAWDSGSEADHSPGRRRQLVGTPSRNPGEPRAGRHSPRSAAAQKHHSNNRRKDKKKALDVRSFFSKDSNSCIFCDEKHSVNANYPTTRYSLKTSTHILHRHLCECHGDEWIAACDKLGIDITTKAAQSDAEDLRQKFSQEAFLDALVDFVTSEGVSINIVESPKLRALFLMLREDLKNTDIPHRTSVREHIMATWEKHLETLQAEMGAALGKISFTADVWSDPNLVPYMAVTGHWIQVKTIHLSEGPLHILSLRSELIAFHHLEGRHSGALRRLSLGSWRDTGYCQSTNDTLMECLERDLKSRGIQFDCIIRRIRCFPHVVNLACQAVIKVIGIEMSKGVATGTFLDKVTEDPIGRLRALIRTIRASSLRREAFSKLSKEQFVQELQLLRDMEVIFKFLAPGGDFDELRRYELSEDDWKAFLDILSIPHAFQQALSSEKTPILCNTISHFHAIIQVWKEYQAEHPSELFDVVQAGIDKLQDYYDVTSANPTYIMAMVLNPQLKLMWHYKHAPEEALNAKNIFIRQLRPYYRQRLSQAAQARPPTTPRRQPRTSRHGPQSAAPSGQHRTPQPRTPRQQTGAPESNEGPNATSWTNRLLTCTNPAAGQLNGSARVRSLEDEIEAYLLDVQTAESSIGFWQANQRRFPTLFLAALDYLPIQGYAVPCERVFSSAKETITMRRNSMGYDLMEARQMLKFSRRNHGVLDFSVGIKVEEELMALAQLPDEVVVMNSDPFSAF</sequence>
<dbReference type="InterPro" id="IPR052035">
    <property type="entry name" value="ZnF_BED_domain_contain"/>
</dbReference>
<dbReference type="Pfam" id="PF05699">
    <property type="entry name" value="Dimer_Tnp_hAT"/>
    <property type="match status" value="1"/>
</dbReference>
<dbReference type="EMBL" id="NHYE01001214">
    <property type="protein sequence ID" value="PPQ97649.1"/>
    <property type="molecule type" value="Genomic_DNA"/>
</dbReference>
<feature type="compositionally biased region" description="Polar residues" evidence="6">
    <location>
        <begin position="708"/>
        <end position="722"/>
    </location>
</feature>
<feature type="region of interest" description="Disordered" evidence="6">
    <location>
        <begin position="1"/>
        <end position="186"/>
    </location>
</feature>
<protein>
    <recommendedName>
        <fullName evidence="7">HAT C-terminal dimerisation domain-containing protein</fullName>
    </recommendedName>
</protein>
<dbReference type="Proteomes" id="UP000284706">
    <property type="component" value="Unassembled WGS sequence"/>
</dbReference>
<comment type="caution">
    <text evidence="8">The sequence shown here is derived from an EMBL/GenBank/DDBJ whole genome shotgun (WGS) entry which is preliminary data.</text>
</comment>
<evidence type="ECO:0000256" key="3">
    <source>
        <dbReference type="ARBA" id="ARBA00022771"/>
    </source>
</evidence>
<evidence type="ECO:0000256" key="4">
    <source>
        <dbReference type="ARBA" id="ARBA00022833"/>
    </source>
</evidence>
<keyword evidence="4" id="KW-0862">Zinc</keyword>
<dbReference type="GO" id="GO:0046983">
    <property type="term" value="F:protein dimerization activity"/>
    <property type="evidence" value="ECO:0007669"/>
    <property type="project" value="InterPro"/>
</dbReference>
<keyword evidence="2" id="KW-0479">Metal-binding</keyword>
<evidence type="ECO:0000256" key="1">
    <source>
        <dbReference type="ARBA" id="ARBA00004123"/>
    </source>
</evidence>
<dbReference type="AlphaFoldDB" id="A0A409Y3S3"/>
<dbReference type="PANTHER" id="PTHR46481">
    <property type="entry name" value="ZINC FINGER BED DOMAIN-CONTAINING PROTEIN 4"/>
    <property type="match status" value="1"/>
</dbReference>
<dbReference type="InParanoid" id="A0A409Y3S3"/>
<feature type="domain" description="HAT C-terminal dimerisation" evidence="7">
    <location>
        <begin position="760"/>
        <end position="819"/>
    </location>
</feature>
<keyword evidence="9" id="KW-1185">Reference proteome</keyword>
<dbReference type="GO" id="GO:0005634">
    <property type="term" value="C:nucleus"/>
    <property type="evidence" value="ECO:0007669"/>
    <property type="project" value="UniProtKB-SubCell"/>
</dbReference>
<feature type="compositionally biased region" description="Basic residues" evidence="6">
    <location>
        <begin position="1"/>
        <end position="20"/>
    </location>
</feature>
<evidence type="ECO:0000256" key="2">
    <source>
        <dbReference type="ARBA" id="ARBA00022723"/>
    </source>
</evidence>
<feature type="compositionally biased region" description="Basic residues" evidence="6">
    <location>
        <begin position="162"/>
        <end position="184"/>
    </location>
</feature>
<dbReference type="InterPro" id="IPR012337">
    <property type="entry name" value="RNaseH-like_sf"/>
</dbReference>
<evidence type="ECO:0000313" key="9">
    <source>
        <dbReference type="Proteomes" id="UP000284706"/>
    </source>
</evidence>
<keyword evidence="3" id="KW-0863">Zinc-finger</keyword>
<name>A0A409Y3S3_9AGAR</name>
<proteinExistence type="predicted"/>
<accession>A0A409Y3S3</accession>
<feature type="compositionally biased region" description="Polar residues" evidence="6">
    <location>
        <begin position="97"/>
        <end position="113"/>
    </location>
</feature>
<evidence type="ECO:0000313" key="8">
    <source>
        <dbReference type="EMBL" id="PPQ97649.1"/>
    </source>
</evidence>
<organism evidence="8 9">
    <name type="scientific">Gymnopilus dilepis</name>
    <dbReference type="NCBI Taxonomy" id="231916"/>
    <lineage>
        <taxon>Eukaryota</taxon>
        <taxon>Fungi</taxon>
        <taxon>Dikarya</taxon>
        <taxon>Basidiomycota</taxon>
        <taxon>Agaricomycotina</taxon>
        <taxon>Agaricomycetes</taxon>
        <taxon>Agaricomycetidae</taxon>
        <taxon>Agaricales</taxon>
        <taxon>Agaricineae</taxon>
        <taxon>Hymenogastraceae</taxon>
        <taxon>Gymnopilus</taxon>
    </lineage>
</organism>
<dbReference type="InterPro" id="IPR008906">
    <property type="entry name" value="HATC_C_dom"/>
</dbReference>
<feature type="region of interest" description="Disordered" evidence="6">
    <location>
        <begin position="663"/>
        <end position="722"/>
    </location>
</feature>
<evidence type="ECO:0000256" key="5">
    <source>
        <dbReference type="ARBA" id="ARBA00023242"/>
    </source>
</evidence>
<feature type="compositionally biased region" description="Low complexity" evidence="6">
    <location>
        <begin position="696"/>
        <end position="707"/>
    </location>
</feature>
<dbReference type="SUPFAM" id="SSF53098">
    <property type="entry name" value="Ribonuclease H-like"/>
    <property type="match status" value="1"/>
</dbReference>
<reference evidence="8 9" key="1">
    <citation type="journal article" date="2018" name="Evol. Lett.">
        <title>Horizontal gene cluster transfer increased hallucinogenic mushroom diversity.</title>
        <authorList>
            <person name="Reynolds H.T."/>
            <person name="Vijayakumar V."/>
            <person name="Gluck-Thaler E."/>
            <person name="Korotkin H.B."/>
            <person name="Matheny P.B."/>
            <person name="Slot J.C."/>
        </authorList>
    </citation>
    <scope>NUCLEOTIDE SEQUENCE [LARGE SCALE GENOMIC DNA]</scope>
    <source>
        <strain evidence="8 9">SRW20</strain>
    </source>
</reference>
<gene>
    <name evidence="8" type="ORF">CVT26_002438</name>
</gene>
<evidence type="ECO:0000256" key="6">
    <source>
        <dbReference type="SAM" id="MobiDB-lite"/>
    </source>
</evidence>
<dbReference type="PANTHER" id="PTHR46481:SF10">
    <property type="entry name" value="ZINC FINGER BED DOMAIN-CONTAINING PROTEIN 39"/>
    <property type="match status" value="1"/>
</dbReference>
<dbReference type="OrthoDB" id="3250324at2759"/>
<evidence type="ECO:0000259" key="7">
    <source>
        <dbReference type="Pfam" id="PF05699"/>
    </source>
</evidence>
<keyword evidence="5" id="KW-0539">Nucleus</keyword>
<comment type="subcellular location">
    <subcellularLocation>
        <location evidence="1">Nucleus</location>
    </subcellularLocation>
</comment>